<protein>
    <submittedName>
        <fullName evidence="1">Paeninodin family lasso peptide</fullName>
    </submittedName>
</protein>
<organism evidence="1 2">
    <name type="scientific">Paenibacillus spiritus</name>
    <dbReference type="NCBI Taxonomy" id="2496557"/>
    <lineage>
        <taxon>Bacteria</taxon>
        <taxon>Bacillati</taxon>
        <taxon>Bacillota</taxon>
        <taxon>Bacilli</taxon>
        <taxon>Bacillales</taxon>
        <taxon>Paenibacillaceae</taxon>
        <taxon>Paenibacillus</taxon>
    </lineage>
</organism>
<dbReference type="RefSeq" id="WP_150459574.1">
    <property type="nucleotide sequence ID" value="NZ_VYKK01000029.1"/>
</dbReference>
<evidence type="ECO:0000313" key="1">
    <source>
        <dbReference type="EMBL" id="KAA8997575.1"/>
    </source>
</evidence>
<gene>
    <name evidence="1" type="ORF">F4V43_17595</name>
</gene>
<dbReference type="AlphaFoldDB" id="A0A5J5FVP1"/>
<dbReference type="Proteomes" id="UP000367750">
    <property type="component" value="Unassembled WGS sequence"/>
</dbReference>
<dbReference type="NCBIfam" id="NF033524">
    <property type="entry name" value="lasso_PadeA_fam"/>
    <property type="match status" value="1"/>
</dbReference>
<dbReference type="InterPro" id="IPR049825">
    <property type="entry name" value="Lasso_PadeA-like"/>
</dbReference>
<sequence>MTKKAWQKPRVEELKVSATEYGTKIKVNPDAQFADGKGNIFYSFS</sequence>
<proteinExistence type="predicted"/>
<evidence type="ECO:0000313" key="2">
    <source>
        <dbReference type="Proteomes" id="UP000367750"/>
    </source>
</evidence>
<reference evidence="1 2" key="1">
    <citation type="submission" date="2019-09" db="EMBL/GenBank/DDBJ databases">
        <title>Bacillus ochoae sp. nov., Paenibacillus whitsoniae sp. nov., Paenibacillus spiritus sp. nov. Isolated from the Mars Exploration Rover during spacecraft assembly.</title>
        <authorList>
            <person name="Seuylemezian A."/>
            <person name="Vaishampayan P."/>
        </authorList>
    </citation>
    <scope>NUCLEOTIDE SEQUENCE [LARGE SCALE GENOMIC DNA]</scope>
    <source>
        <strain evidence="1 2">MER_111</strain>
    </source>
</reference>
<accession>A0A5J5FVP1</accession>
<keyword evidence="2" id="KW-1185">Reference proteome</keyword>
<dbReference type="EMBL" id="VYKK01000029">
    <property type="protein sequence ID" value="KAA8997575.1"/>
    <property type="molecule type" value="Genomic_DNA"/>
</dbReference>
<dbReference type="OrthoDB" id="9965376at2"/>
<name>A0A5J5FVP1_9BACL</name>
<comment type="caution">
    <text evidence="1">The sequence shown here is derived from an EMBL/GenBank/DDBJ whole genome shotgun (WGS) entry which is preliminary data.</text>
</comment>